<reference evidence="2" key="1">
    <citation type="journal article" date="2023" name="G3 (Bethesda)">
        <title>Whole genome assembly and annotation of the endangered Caribbean coral Acropora cervicornis.</title>
        <authorList>
            <person name="Selwyn J.D."/>
            <person name="Vollmer S.V."/>
        </authorList>
    </citation>
    <scope>NUCLEOTIDE SEQUENCE</scope>
    <source>
        <strain evidence="2">K2</strain>
    </source>
</reference>
<dbReference type="Pfam" id="PF03129">
    <property type="entry name" value="HGTP_anticodon"/>
    <property type="match status" value="1"/>
</dbReference>
<evidence type="ECO:0000313" key="2">
    <source>
        <dbReference type="EMBL" id="KAK2565867.1"/>
    </source>
</evidence>
<dbReference type="Gene3D" id="3.40.50.800">
    <property type="entry name" value="Anticodon-binding domain"/>
    <property type="match status" value="1"/>
</dbReference>
<dbReference type="GO" id="GO:0006264">
    <property type="term" value="P:mitochondrial DNA replication"/>
    <property type="evidence" value="ECO:0007669"/>
    <property type="project" value="TreeGrafter"/>
</dbReference>
<dbReference type="GO" id="GO:0005739">
    <property type="term" value="C:mitochondrion"/>
    <property type="evidence" value="ECO:0007669"/>
    <property type="project" value="TreeGrafter"/>
</dbReference>
<dbReference type="InterPro" id="IPR036621">
    <property type="entry name" value="Anticodon-bd_dom_sf"/>
</dbReference>
<feature type="domain" description="Anticodon-binding" evidence="1">
    <location>
        <begin position="335"/>
        <end position="421"/>
    </location>
</feature>
<gene>
    <name evidence="2" type="ORF">P5673_010157</name>
</gene>
<dbReference type="InterPro" id="IPR027031">
    <property type="entry name" value="Gly-tRNA_synthase/POLG2"/>
</dbReference>
<evidence type="ECO:0000259" key="1">
    <source>
        <dbReference type="Pfam" id="PF03129"/>
    </source>
</evidence>
<dbReference type="PANTHER" id="PTHR10745">
    <property type="entry name" value="GLYCYL-TRNA SYNTHETASE/DNA POLYMERASE SUBUNIT GAMMA-2"/>
    <property type="match status" value="1"/>
</dbReference>
<dbReference type="Gene3D" id="3.30.930.10">
    <property type="entry name" value="Bira Bifunctional Protein, Domain 2"/>
    <property type="match status" value="1"/>
</dbReference>
<sequence>MFDRFFMKLVFGIFACFFREKKALMSRSLLDKIVKLCESRGFSIESSIEAVVGTRKRNVYDFGPFGTELLRNLRNAWWHDTVLSKSNIYGFERNLSPFLFSSQSSLTSMHNKKDGEKDYKFPEVGRKSSNEEVLGTCEHINKLIQLVSFIPGITEPFGFANHKKYINLEPSSEKYLLRSCEKEVMGLQFFCAENRVNDWINYWKRQRLVWWRKFANVRSNFSLYEEQANLEPGVDSQTFVQYAFPWGKEILDSLTVRSDLLKHLTVEQKTKLMFSKDSIPHIIQITSNLNAGFLSFLMDAFSEMEQSDSSGDVSLHTVLHLHPQLAPVKVGVLSETQQRELCDVALQTSADLRKAGISTHCLLPTKTNTDENYAYHDEIGTPYCVTILDTTLNNGIVMFRSRNTTLQEFMHVSEVLCTVKKHLGLNTNLR</sequence>
<dbReference type="InterPro" id="IPR045864">
    <property type="entry name" value="aa-tRNA-synth_II/BPL/LPL"/>
</dbReference>
<organism evidence="2 3">
    <name type="scientific">Acropora cervicornis</name>
    <name type="common">Staghorn coral</name>
    <dbReference type="NCBI Taxonomy" id="6130"/>
    <lineage>
        <taxon>Eukaryota</taxon>
        <taxon>Metazoa</taxon>
        <taxon>Cnidaria</taxon>
        <taxon>Anthozoa</taxon>
        <taxon>Hexacorallia</taxon>
        <taxon>Scleractinia</taxon>
        <taxon>Astrocoeniina</taxon>
        <taxon>Acroporidae</taxon>
        <taxon>Acropora</taxon>
    </lineage>
</organism>
<dbReference type="AlphaFoldDB" id="A0AAD9QQW1"/>
<protein>
    <submittedName>
        <fullName evidence="2">DNA polymerase subunit gamma-2</fullName>
    </submittedName>
</protein>
<dbReference type="PANTHER" id="PTHR10745:SF8">
    <property type="entry name" value="DNA POLYMERASE SUBUNIT GAMMA-2, MITOCHONDRIAL"/>
    <property type="match status" value="1"/>
</dbReference>
<dbReference type="SUPFAM" id="SSF52954">
    <property type="entry name" value="Class II aaRS ABD-related"/>
    <property type="match status" value="1"/>
</dbReference>
<keyword evidence="3" id="KW-1185">Reference proteome</keyword>
<dbReference type="EMBL" id="JARQWQ010000018">
    <property type="protein sequence ID" value="KAK2565867.1"/>
    <property type="molecule type" value="Genomic_DNA"/>
</dbReference>
<evidence type="ECO:0000313" key="3">
    <source>
        <dbReference type="Proteomes" id="UP001249851"/>
    </source>
</evidence>
<accession>A0AAD9QQW1</accession>
<dbReference type="SUPFAM" id="SSF55681">
    <property type="entry name" value="Class II aaRS and biotin synthetases"/>
    <property type="match status" value="1"/>
</dbReference>
<dbReference type="Proteomes" id="UP001249851">
    <property type="component" value="Unassembled WGS sequence"/>
</dbReference>
<name>A0AAD9QQW1_ACRCE</name>
<proteinExistence type="predicted"/>
<reference evidence="2" key="2">
    <citation type="journal article" date="2023" name="Science">
        <title>Genomic signatures of disease resistance in endangered staghorn corals.</title>
        <authorList>
            <person name="Vollmer S.V."/>
            <person name="Selwyn J.D."/>
            <person name="Despard B.A."/>
            <person name="Roesel C.L."/>
        </authorList>
    </citation>
    <scope>NUCLEOTIDE SEQUENCE</scope>
    <source>
        <strain evidence="2">K2</strain>
    </source>
</reference>
<dbReference type="InterPro" id="IPR004154">
    <property type="entry name" value="Anticodon-bd"/>
</dbReference>
<comment type="caution">
    <text evidence="2">The sequence shown here is derived from an EMBL/GenBank/DDBJ whole genome shotgun (WGS) entry which is preliminary data.</text>
</comment>